<comment type="caution">
    <text evidence="13">The sequence shown here is derived from an EMBL/GenBank/DDBJ whole genome shotgun (WGS) entry which is preliminary data.</text>
</comment>
<dbReference type="OrthoDB" id="8711548at2"/>
<feature type="transmembrane region" description="Helical" evidence="11">
    <location>
        <begin position="320"/>
        <end position="339"/>
    </location>
</feature>
<feature type="transmembrane region" description="Helical" evidence="11">
    <location>
        <begin position="65"/>
        <end position="88"/>
    </location>
</feature>
<name>A0A095Z5U5_9BURK</name>
<dbReference type="eggNOG" id="COG0411">
    <property type="taxonomic scope" value="Bacteria"/>
</dbReference>
<feature type="transmembrane region" description="Helical" evidence="11">
    <location>
        <begin position="12"/>
        <end position="35"/>
    </location>
</feature>
<evidence type="ECO:0000256" key="2">
    <source>
        <dbReference type="ARBA" id="ARBA00022448"/>
    </source>
</evidence>
<feature type="transmembrane region" description="Helical" evidence="11">
    <location>
        <begin position="100"/>
        <end position="119"/>
    </location>
</feature>
<dbReference type="InterPro" id="IPR027417">
    <property type="entry name" value="P-loop_NTPase"/>
</dbReference>
<dbReference type="EMBL" id="JRNI01000030">
    <property type="protein sequence ID" value="KGF30105.1"/>
    <property type="molecule type" value="Genomic_DNA"/>
</dbReference>
<sequence>MEALLIQLLNGLASTSSLFLAALGLTIIFGVCRVVNFAHGSFYMLGLYLAYSFSMRWGTESVLGFWGSIVVAAVIVAVLAALIEILVLRRIYKAPELFQLLATFAILLIISDVVLWQWGPEDLLGPKAPGLEGAISILNRSFPEYDVLLILLGPAILLAVWALLRFTRFGLYVRAATHDREMLAALGVNQAWLFTAVFALGSFIAALAAGLELPREPASLSIDLNLIGDVFAVVVIGGMGSIPGAFLAALLISEIKAICIFLGSQTLFGVTVEFSQLTLVMQFVLMALVLIFRPWGLLGKPQQSLPRALHSEPPLNPGSTLYRLGALAMFVLLATFPSLAQQWPYLMLIMQDGLIMMLFASSLYFIAGPAGMVSFGHAAYFGVGAYTAALLVTQLAWPMWLVMLLAPLGGLVAAMIFGWFSVRLTGIYMAMLTLAFAQFIWSVIFQWDGFTGGSNGLIGIWPEGVLAEPRYYYYFSLVVVAISLLLIRRLIFTPFGYAMRASRDAPLRAQAIGIPIKRVQWQAFIVAGFFAGISGVLFVYAKGSISPDELSVGRSVDGLVMVLLGGIQAISGPVVGAVSYVVLHDWVSLFSEYWKALLGVIILFLVLLLPGGLVSIKHRFSFVPKRTAPPGSQPLQSVATSATEVLEASAPSSEHAVAGEVILRVKDIAKRYGAFWAVNDTSFDIKRGEMLALIGPNGAGKSTIFNMVGGQLVPSSGEIYFKGQSLKGLDAAAIWSKGIGRTFQIATVFHSMSVLENMQVALNQARRQGVSSPEAEDMLAQVGLEHVAHRLASELAYGDVKRLELGMALAHQPALLLMDEPTAGMAPGERHLLMRLVKSLSLQRHMAVLFTEHSVDVVFNYADRILVLAEGRLIAEGTAADIAENEQVRAVYLGQRVLSTEAGV</sequence>
<proteinExistence type="inferred from homology"/>
<dbReference type="InterPro" id="IPR043428">
    <property type="entry name" value="LivM-like"/>
</dbReference>
<dbReference type="GO" id="GO:0006865">
    <property type="term" value="P:amino acid transport"/>
    <property type="evidence" value="ECO:0007669"/>
    <property type="project" value="UniProtKB-KW"/>
</dbReference>
<evidence type="ECO:0000256" key="7">
    <source>
        <dbReference type="ARBA" id="ARBA00022970"/>
    </source>
</evidence>
<feature type="transmembrane region" description="Helical" evidence="11">
    <location>
        <begin position="595"/>
        <end position="616"/>
    </location>
</feature>
<comment type="similarity">
    <text evidence="10">Belongs to the binding-protein-dependent transport system permease family. LivHM subfamily.</text>
</comment>
<dbReference type="GO" id="GO:0015658">
    <property type="term" value="F:branched-chain amino acid transmembrane transporter activity"/>
    <property type="evidence" value="ECO:0007669"/>
    <property type="project" value="InterPro"/>
</dbReference>
<dbReference type="RefSeq" id="WP_036559784.1">
    <property type="nucleotide sequence ID" value="NZ_JRNI01000030.1"/>
</dbReference>
<dbReference type="PROSITE" id="PS50893">
    <property type="entry name" value="ABC_TRANSPORTER_2"/>
    <property type="match status" value="1"/>
</dbReference>
<feature type="transmembrane region" description="Helical" evidence="11">
    <location>
        <begin position="230"/>
        <end position="250"/>
    </location>
</feature>
<gene>
    <name evidence="13" type="ORF">HMPREF2130_07905</name>
</gene>
<keyword evidence="7" id="KW-0029">Amino-acid transport</keyword>
<dbReference type="CDD" id="cd06582">
    <property type="entry name" value="TM_PBP1_LivH_like"/>
    <property type="match status" value="1"/>
</dbReference>
<protein>
    <recommendedName>
        <fullName evidence="12">ABC transporter domain-containing protein</fullName>
    </recommendedName>
</protein>
<evidence type="ECO:0000259" key="12">
    <source>
        <dbReference type="PROSITE" id="PS50893"/>
    </source>
</evidence>
<evidence type="ECO:0000256" key="11">
    <source>
        <dbReference type="SAM" id="Phobius"/>
    </source>
</evidence>
<comment type="subcellular location">
    <subcellularLocation>
        <location evidence="1">Cell membrane</location>
        <topology evidence="1">Multi-pass membrane protein</topology>
    </subcellularLocation>
</comment>
<organism evidence="13 14">
    <name type="scientific">Oligella urethralis DNF00040</name>
    <dbReference type="NCBI Taxonomy" id="1401065"/>
    <lineage>
        <taxon>Bacteria</taxon>
        <taxon>Pseudomonadati</taxon>
        <taxon>Pseudomonadota</taxon>
        <taxon>Betaproteobacteria</taxon>
        <taxon>Burkholderiales</taxon>
        <taxon>Alcaligenaceae</taxon>
        <taxon>Oligella</taxon>
    </lineage>
</organism>
<evidence type="ECO:0000256" key="6">
    <source>
        <dbReference type="ARBA" id="ARBA00022840"/>
    </source>
</evidence>
<dbReference type="SMART" id="SM00382">
    <property type="entry name" value="AAA"/>
    <property type="match status" value="1"/>
</dbReference>
<evidence type="ECO:0000256" key="5">
    <source>
        <dbReference type="ARBA" id="ARBA00022741"/>
    </source>
</evidence>
<feature type="transmembrane region" description="Helical" evidence="11">
    <location>
        <begin position="427"/>
        <end position="447"/>
    </location>
</feature>
<evidence type="ECO:0000313" key="13">
    <source>
        <dbReference type="EMBL" id="KGF30105.1"/>
    </source>
</evidence>
<dbReference type="Proteomes" id="UP000029629">
    <property type="component" value="Unassembled WGS sequence"/>
</dbReference>
<dbReference type="CDD" id="cd06581">
    <property type="entry name" value="TM_PBP1_LivM_like"/>
    <property type="match status" value="1"/>
</dbReference>
<reference evidence="13 14" key="1">
    <citation type="submission" date="2014-07" db="EMBL/GenBank/DDBJ databases">
        <authorList>
            <person name="McCorrison J."/>
            <person name="Sanka R."/>
            <person name="Torralba M."/>
            <person name="Gillis M."/>
            <person name="Haft D.H."/>
            <person name="Methe B."/>
            <person name="Sutton G."/>
            <person name="Nelson K.E."/>
        </authorList>
    </citation>
    <scope>NUCLEOTIDE SEQUENCE [LARGE SCALE GENOMIC DNA]</scope>
    <source>
        <strain evidence="13 14">DNF00040</strain>
    </source>
</reference>
<dbReference type="Gene3D" id="3.40.50.300">
    <property type="entry name" value="P-loop containing nucleotide triphosphate hydrolases"/>
    <property type="match status" value="1"/>
</dbReference>
<dbReference type="GO" id="GO:0005886">
    <property type="term" value="C:plasma membrane"/>
    <property type="evidence" value="ECO:0007669"/>
    <property type="project" value="UniProtKB-SubCell"/>
</dbReference>
<keyword evidence="8 11" id="KW-1133">Transmembrane helix</keyword>
<dbReference type="PANTHER" id="PTHR11795">
    <property type="entry name" value="BRANCHED-CHAIN AMINO ACID TRANSPORT SYSTEM PERMEASE PROTEIN LIVH"/>
    <property type="match status" value="1"/>
</dbReference>
<feature type="transmembrane region" description="Helical" evidence="11">
    <location>
        <begin position="560"/>
        <end position="583"/>
    </location>
</feature>
<dbReference type="GO" id="GO:0005524">
    <property type="term" value="F:ATP binding"/>
    <property type="evidence" value="ECO:0007669"/>
    <property type="project" value="UniProtKB-KW"/>
</dbReference>
<dbReference type="PANTHER" id="PTHR11795:SF442">
    <property type="entry name" value="ABC TRANSPORTER ATP-BINDING PROTEIN"/>
    <property type="match status" value="1"/>
</dbReference>
<dbReference type="CDD" id="cd03219">
    <property type="entry name" value="ABC_Mj1267_LivG_branched"/>
    <property type="match status" value="1"/>
</dbReference>
<dbReference type="InterPro" id="IPR052157">
    <property type="entry name" value="BCAA_transport_permease"/>
</dbReference>
<dbReference type="InterPro" id="IPR001851">
    <property type="entry name" value="ABC_transp_permease"/>
</dbReference>
<dbReference type="InterPro" id="IPR003593">
    <property type="entry name" value="AAA+_ATPase"/>
</dbReference>
<feature type="transmembrane region" description="Helical" evidence="11">
    <location>
        <begin position="280"/>
        <end position="299"/>
    </location>
</feature>
<feature type="transmembrane region" description="Helical" evidence="11">
    <location>
        <begin position="403"/>
        <end position="420"/>
    </location>
</feature>
<feature type="transmembrane region" description="Helical" evidence="11">
    <location>
        <begin position="185"/>
        <end position="210"/>
    </location>
</feature>
<dbReference type="Pfam" id="PF00005">
    <property type="entry name" value="ABC_tran"/>
    <property type="match status" value="1"/>
</dbReference>
<evidence type="ECO:0000256" key="3">
    <source>
        <dbReference type="ARBA" id="ARBA00022475"/>
    </source>
</evidence>
<keyword evidence="9 11" id="KW-0472">Membrane</keyword>
<keyword evidence="2" id="KW-0813">Transport</keyword>
<evidence type="ECO:0000256" key="9">
    <source>
        <dbReference type="ARBA" id="ARBA00023136"/>
    </source>
</evidence>
<keyword evidence="4 11" id="KW-0812">Transmembrane</keyword>
<dbReference type="eggNOG" id="COG4177">
    <property type="taxonomic scope" value="Bacteria"/>
</dbReference>
<feature type="transmembrane region" description="Helical" evidence="11">
    <location>
        <begin position="147"/>
        <end position="164"/>
    </location>
</feature>
<feature type="domain" description="ABC transporter" evidence="12">
    <location>
        <begin position="663"/>
        <end position="895"/>
    </location>
</feature>
<keyword evidence="14" id="KW-1185">Reference proteome</keyword>
<evidence type="ECO:0000256" key="10">
    <source>
        <dbReference type="ARBA" id="ARBA00037998"/>
    </source>
</evidence>
<dbReference type="InterPro" id="IPR003439">
    <property type="entry name" value="ABC_transporter-like_ATP-bd"/>
</dbReference>
<dbReference type="SUPFAM" id="SSF52540">
    <property type="entry name" value="P-loop containing nucleoside triphosphate hydrolases"/>
    <property type="match status" value="1"/>
</dbReference>
<feature type="transmembrane region" description="Helical" evidence="11">
    <location>
        <begin position="471"/>
        <end position="498"/>
    </location>
</feature>
<dbReference type="InterPro" id="IPR032823">
    <property type="entry name" value="BCA_ABC_TP_C"/>
</dbReference>
<keyword evidence="5" id="KW-0547">Nucleotide-binding</keyword>
<dbReference type="eggNOG" id="COG0559">
    <property type="taxonomic scope" value="Bacteria"/>
</dbReference>
<dbReference type="Pfam" id="PF02653">
    <property type="entry name" value="BPD_transp_2"/>
    <property type="match status" value="2"/>
</dbReference>
<evidence type="ECO:0000313" key="14">
    <source>
        <dbReference type="Proteomes" id="UP000029629"/>
    </source>
</evidence>
<keyword evidence="6" id="KW-0067">ATP-binding</keyword>
<evidence type="ECO:0000256" key="1">
    <source>
        <dbReference type="ARBA" id="ARBA00004651"/>
    </source>
</evidence>
<dbReference type="AlphaFoldDB" id="A0A095Z5U5"/>
<accession>A0A095Z5U5</accession>
<evidence type="ECO:0000256" key="4">
    <source>
        <dbReference type="ARBA" id="ARBA00022692"/>
    </source>
</evidence>
<keyword evidence="3" id="KW-1003">Cell membrane</keyword>
<dbReference type="Pfam" id="PF12399">
    <property type="entry name" value="BCA_ABC_TP_C"/>
    <property type="match status" value="1"/>
</dbReference>
<dbReference type="GO" id="GO:0016887">
    <property type="term" value="F:ATP hydrolysis activity"/>
    <property type="evidence" value="ECO:0007669"/>
    <property type="project" value="InterPro"/>
</dbReference>
<feature type="transmembrane region" description="Helical" evidence="11">
    <location>
        <begin position="519"/>
        <end position="540"/>
    </location>
</feature>
<evidence type="ECO:0000256" key="8">
    <source>
        <dbReference type="ARBA" id="ARBA00022989"/>
    </source>
</evidence>